<accession>A0A6G9AJ01</accession>
<evidence type="ECO:0000256" key="1">
    <source>
        <dbReference type="SAM" id="SignalP"/>
    </source>
</evidence>
<dbReference type="AlphaFoldDB" id="A0A6G9AJ01"/>
<organism evidence="2 3">
    <name type="scientific">Spirosoma aureum</name>
    <dbReference type="NCBI Taxonomy" id="2692134"/>
    <lineage>
        <taxon>Bacteria</taxon>
        <taxon>Pseudomonadati</taxon>
        <taxon>Bacteroidota</taxon>
        <taxon>Cytophagia</taxon>
        <taxon>Cytophagales</taxon>
        <taxon>Cytophagaceae</taxon>
        <taxon>Spirosoma</taxon>
    </lineage>
</organism>
<feature type="chain" id="PRO_5026084131" evidence="1">
    <location>
        <begin position="21"/>
        <end position="368"/>
    </location>
</feature>
<gene>
    <name evidence="2" type="ORF">G8759_07290</name>
</gene>
<keyword evidence="3" id="KW-1185">Reference proteome</keyword>
<dbReference type="RefSeq" id="WP_167206579.1">
    <property type="nucleotide sequence ID" value="NZ_CP050063.1"/>
</dbReference>
<dbReference type="KEGG" id="spib:G8759_07290"/>
<feature type="signal peptide" evidence="1">
    <location>
        <begin position="1"/>
        <end position="20"/>
    </location>
</feature>
<protein>
    <submittedName>
        <fullName evidence="2">DUF2911 domain-containing protein</fullName>
    </submittedName>
</protein>
<sequence length="368" mass="40868">MKKTSLLISSLCLWSLSTMAQLTFPPDGGNKKALVSERIGITDVTVNYNRPAVKGREDKIWGQLVHYGFKDLAFGTSKEAPWRAGANENTTISFSTDVAIEGKPLAAGTYGLMMAVQENDVTVIFSKNASSWGSYFYDPKEDVLRVTVKPAKNQPLVERLKFEFADETDSSAVVSLLWEKWVIPFKVSVNLVQTQLASLRNELRSEKGFRAEAYQQAAAYCADHNTNLDEALRWADYSIAGQFVGEKNFNTLRTKARLLTMLNRGAEADELMKEALPLASMQESYQYGRQLIGQKKAKEALELFQGLAKKYPNVFMTNMGLMRGYSAAGDYKQATDWGKKALALAPDAANKANVERLLLQLGQGKDVN</sequence>
<keyword evidence="1" id="KW-0732">Signal</keyword>
<dbReference type="Proteomes" id="UP000501802">
    <property type="component" value="Chromosome"/>
</dbReference>
<dbReference type="EMBL" id="CP050063">
    <property type="protein sequence ID" value="QIP12441.1"/>
    <property type="molecule type" value="Genomic_DNA"/>
</dbReference>
<dbReference type="InterPro" id="IPR021314">
    <property type="entry name" value="DUF2911"/>
</dbReference>
<evidence type="ECO:0000313" key="2">
    <source>
        <dbReference type="EMBL" id="QIP12441.1"/>
    </source>
</evidence>
<dbReference type="InterPro" id="IPR011990">
    <property type="entry name" value="TPR-like_helical_dom_sf"/>
</dbReference>
<dbReference type="Gene3D" id="1.25.40.10">
    <property type="entry name" value="Tetratricopeptide repeat domain"/>
    <property type="match status" value="1"/>
</dbReference>
<reference evidence="2 3" key="1">
    <citation type="submission" date="2020-03" db="EMBL/GenBank/DDBJ databases">
        <authorList>
            <person name="Kim M.K."/>
        </authorList>
    </citation>
    <scope>NUCLEOTIDE SEQUENCE [LARGE SCALE GENOMIC DNA]</scope>
    <source>
        <strain evidence="2 3">BT328</strain>
    </source>
</reference>
<evidence type="ECO:0000313" key="3">
    <source>
        <dbReference type="Proteomes" id="UP000501802"/>
    </source>
</evidence>
<proteinExistence type="predicted"/>
<dbReference type="Pfam" id="PF11138">
    <property type="entry name" value="DUF2911"/>
    <property type="match status" value="1"/>
</dbReference>
<dbReference type="SUPFAM" id="SSF48452">
    <property type="entry name" value="TPR-like"/>
    <property type="match status" value="1"/>
</dbReference>
<name>A0A6G9AJ01_9BACT</name>